<evidence type="ECO:0000313" key="2">
    <source>
        <dbReference type="Proteomes" id="UP001242811"/>
    </source>
</evidence>
<reference evidence="1 2" key="1">
    <citation type="submission" date="2023-07" db="EMBL/GenBank/DDBJ databases">
        <title>Genomic Encyclopedia of Type Strains, Phase IV (KMG-IV): sequencing the most valuable type-strain genomes for metagenomic binning, comparative biology and taxonomic classification.</title>
        <authorList>
            <person name="Goeker M."/>
        </authorList>
    </citation>
    <scope>NUCLEOTIDE SEQUENCE [LARGE SCALE GENOMIC DNA]</scope>
    <source>
        <strain evidence="1 2">DSM 14914</strain>
    </source>
</reference>
<accession>A0ABU0KZ93</accession>
<protein>
    <submittedName>
        <fullName evidence="1">Uncharacterized protein</fullName>
    </submittedName>
</protein>
<sequence>MLEVLAVTKLTHPLHLREFVILCLPSRRLLGGLRNPFWSRLAAEQLGVRIEGSAAYCITNDIMHWIAH</sequence>
<comment type="caution">
    <text evidence="1">The sequence shown here is derived from an EMBL/GenBank/DDBJ whole genome shotgun (WGS) entry which is preliminary data.</text>
</comment>
<keyword evidence="2" id="KW-1185">Reference proteome</keyword>
<evidence type="ECO:0000313" key="1">
    <source>
        <dbReference type="EMBL" id="MDQ0494765.1"/>
    </source>
</evidence>
<dbReference type="EMBL" id="JAUSWA010000016">
    <property type="protein sequence ID" value="MDQ0494765.1"/>
    <property type="molecule type" value="Genomic_DNA"/>
</dbReference>
<dbReference type="RefSeq" id="WP_152379043.1">
    <property type="nucleotide sequence ID" value="NZ_CP045298.1"/>
</dbReference>
<name>A0ABU0KZ93_9BACL</name>
<gene>
    <name evidence="1" type="ORF">QOZ95_002932</name>
</gene>
<dbReference type="Proteomes" id="UP001242811">
    <property type="component" value="Unassembled WGS sequence"/>
</dbReference>
<proteinExistence type="predicted"/>
<organism evidence="1 2">
    <name type="scientific">Paenibacillus brasilensis</name>
    <dbReference type="NCBI Taxonomy" id="128574"/>
    <lineage>
        <taxon>Bacteria</taxon>
        <taxon>Bacillati</taxon>
        <taxon>Bacillota</taxon>
        <taxon>Bacilli</taxon>
        <taxon>Bacillales</taxon>
        <taxon>Paenibacillaceae</taxon>
        <taxon>Paenibacillus</taxon>
    </lineage>
</organism>